<dbReference type="EMBL" id="JPMI01000109">
    <property type="protein sequence ID" value="KFA92175.1"/>
    <property type="molecule type" value="Genomic_DNA"/>
</dbReference>
<protein>
    <submittedName>
        <fullName evidence="2">Uncharacterized protein</fullName>
    </submittedName>
</protein>
<dbReference type="PANTHER" id="PTHR35580">
    <property type="entry name" value="CELL SURFACE GLYCOPROTEIN (S-LAYER PROTEIN)-LIKE PROTEIN"/>
    <property type="match status" value="1"/>
</dbReference>
<dbReference type="SUPFAM" id="SSF101898">
    <property type="entry name" value="NHL repeat"/>
    <property type="match status" value="1"/>
</dbReference>
<dbReference type="PANTHER" id="PTHR35580:SF1">
    <property type="entry name" value="PHYTASE-LIKE DOMAIN-CONTAINING PROTEIN"/>
    <property type="match status" value="1"/>
</dbReference>
<feature type="region of interest" description="Disordered" evidence="1">
    <location>
        <begin position="16"/>
        <end position="49"/>
    </location>
</feature>
<gene>
    <name evidence="2" type="ORF">Q664_17970</name>
</gene>
<dbReference type="AlphaFoldDB" id="A0A084SUP0"/>
<evidence type="ECO:0000313" key="2">
    <source>
        <dbReference type="EMBL" id="KFA92175.1"/>
    </source>
</evidence>
<organism evidence="2 3">
    <name type="scientific">Archangium violaceum Cb vi76</name>
    <dbReference type="NCBI Taxonomy" id="1406225"/>
    <lineage>
        <taxon>Bacteria</taxon>
        <taxon>Pseudomonadati</taxon>
        <taxon>Myxococcota</taxon>
        <taxon>Myxococcia</taxon>
        <taxon>Myxococcales</taxon>
        <taxon>Cystobacterineae</taxon>
        <taxon>Archangiaceae</taxon>
        <taxon>Archangium</taxon>
    </lineage>
</organism>
<name>A0A084SUP0_9BACT</name>
<dbReference type="InterPro" id="IPR052918">
    <property type="entry name" value="Motility_Chemotaxis_Reg"/>
</dbReference>
<proteinExistence type="predicted"/>
<comment type="caution">
    <text evidence="2">The sequence shown here is derived from an EMBL/GenBank/DDBJ whole genome shotgun (WGS) entry which is preliminary data.</text>
</comment>
<sequence length="431" mass="46721">MVWLGLMACGVPALEEEQAPTVRDESTQTRALSANPEHRNPPPREPSWVRNITGTGEHETQVIAHDPRGNVLVLVTDIEGPLDFGAGPVILPYPVSRIAGLAKYSPGGELLWARVLAAQPTAEVPTSYTVGTAMAVDPKGNIVLGMHVEGRFVLEAIDVPTGDYLVKLDRDGKGLWARQLPTRATGVAIDDEGHIGINGFLQGAPGITFDFGDGPISAAKQYAFVARYSSRGELDWVFVDDEVVFTQGFATDEDGNFYFGGSRFPDIQSGAGTPYLRKVSCKGRGMWSRHLEASSGSFVSIAAHHDRVVAVGSFSGSFRFGGRSFSTEPEEFASMLLNFSQGGRERWGRQLDSTLRAVGMDHKGGVYVAGALPSTGGETWLFTARYFKESGNRDWELGFRDRFLFATDLSVTARGDLAITGPAIYVLQFKH</sequence>
<dbReference type="Proteomes" id="UP000028547">
    <property type="component" value="Unassembled WGS sequence"/>
</dbReference>
<accession>A0A084SUP0</accession>
<reference evidence="2 3" key="1">
    <citation type="submission" date="2014-07" db="EMBL/GenBank/DDBJ databases">
        <title>Draft Genome Sequence of Gephyronic Acid Producer, Cystobacter violaceus Strain Cb vi76.</title>
        <authorList>
            <person name="Stevens D.C."/>
            <person name="Young J."/>
            <person name="Carmichael R."/>
            <person name="Tan J."/>
            <person name="Taylor R.E."/>
        </authorList>
    </citation>
    <scope>NUCLEOTIDE SEQUENCE [LARGE SCALE GENOMIC DNA]</scope>
    <source>
        <strain evidence="2 3">Cb vi76</strain>
    </source>
</reference>
<evidence type="ECO:0000256" key="1">
    <source>
        <dbReference type="SAM" id="MobiDB-lite"/>
    </source>
</evidence>
<evidence type="ECO:0000313" key="3">
    <source>
        <dbReference type="Proteomes" id="UP000028547"/>
    </source>
</evidence>